<feature type="domain" description="WRC" evidence="9">
    <location>
        <begin position="4"/>
        <end position="48"/>
    </location>
</feature>
<protein>
    <recommendedName>
        <fullName evidence="12">RING-type domain-containing protein</fullName>
    </recommendedName>
</protein>
<dbReference type="GO" id="GO:0003712">
    <property type="term" value="F:transcription coregulator activity"/>
    <property type="evidence" value="ECO:0007669"/>
    <property type="project" value="TreeGrafter"/>
</dbReference>
<evidence type="ECO:0000259" key="9">
    <source>
        <dbReference type="PROSITE" id="PS51667"/>
    </source>
</evidence>
<dbReference type="PANTHER" id="PTHR12549:SF38">
    <property type="entry name" value="JMJC DOMAIN-CONTAINING HISTONE DEMETHYLASE 2, ISOFORM A"/>
    <property type="match status" value="1"/>
</dbReference>
<comment type="similarity">
    <text evidence="2">Belongs to the JARID1 histone demethylase family.</text>
</comment>
<dbReference type="EMBL" id="JBBNAE010000008">
    <property type="protein sequence ID" value="KAK9103902.1"/>
    <property type="molecule type" value="Genomic_DNA"/>
</dbReference>
<feature type="region of interest" description="Disordered" evidence="7">
    <location>
        <begin position="68"/>
        <end position="102"/>
    </location>
</feature>
<dbReference type="PROSITE" id="PS50089">
    <property type="entry name" value="ZF_RING_2"/>
    <property type="match status" value="1"/>
</dbReference>
<evidence type="ECO:0000313" key="10">
    <source>
        <dbReference type="EMBL" id="KAK9103902.1"/>
    </source>
</evidence>
<evidence type="ECO:0000256" key="1">
    <source>
        <dbReference type="ARBA" id="ARBA00004123"/>
    </source>
</evidence>
<dbReference type="AlphaFoldDB" id="A0AAP0HZL8"/>
<feature type="compositionally biased region" description="Acidic residues" evidence="7">
    <location>
        <begin position="84"/>
        <end position="99"/>
    </location>
</feature>
<evidence type="ECO:0000256" key="3">
    <source>
        <dbReference type="ARBA" id="ARBA00022723"/>
    </source>
</evidence>
<feature type="compositionally biased region" description="Basic and acidic residues" evidence="7">
    <location>
        <begin position="68"/>
        <end position="83"/>
    </location>
</feature>
<evidence type="ECO:0000256" key="6">
    <source>
        <dbReference type="PROSITE-ProRule" id="PRU01002"/>
    </source>
</evidence>
<evidence type="ECO:0008006" key="12">
    <source>
        <dbReference type="Google" id="ProtNLM"/>
    </source>
</evidence>
<dbReference type="PANTHER" id="PTHR12549">
    <property type="entry name" value="JMJC DOMAIN-CONTAINING HISTONE DEMETHYLATION PROTEIN"/>
    <property type="match status" value="1"/>
</dbReference>
<comment type="subcellular location">
    <subcellularLocation>
        <location evidence="1">Nucleus</location>
    </subcellularLocation>
</comment>
<feature type="domain" description="RING-type" evidence="8">
    <location>
        <begin position="182"/>
        <end position="228"/>
    </location>
</feature>
<dbReference type="InterPro" id="IPR001841">
    <property type="entry name" value="Znf_RING"/>
</dbReference>
<keyword evidence="3" id="KW-0479">Metal-binding</keyword>
<dbReference type="GO" id="GO:0006357">
    <property type="term" value="P:regulation of transcription by RNA polymerase II"/>
    <property type="evidence" value="ECO:0007669"/>
    <property type="project" value="TreeGrafter"/>
</dbReference>
<gene>
    <name evidence="10" type="ORF">Sjap_021156</name>
</gene>
<keyword evidence="5" id="KW-0862">Zinc</keyword>
<dbReference type="GO" id="GO:0031490">
    <property type="term" value="F:chromatin DNA binding"/>
    <property type="evidence" value="ECO:0007669"/>
    <property type="project" value="TreeGrafter"/>
</dbReference>
<dbReference type="PROSITE" id="PS51667">
    <property type="entry name" value="WRC"/>
    <property type="match status" value="1"/>
</dbReference>
<dbReference type="Proteomes" id="UP001417504">
    <property type="component" value="Unassembled WGS sequence"/>
</dbReference>
<evidence type="ECO:0000259" key="8">
    <source>
        <dbReference type="PROSITE" id="PS50089"/>
    </source>
</evidence>
<dbReference type="GO" id="GO:0032454">
    <property type="term" value="F:histone H3K9 demethylase activity"/>
    <property type="evidence" value="ECO:0007669"/>
    <property type="project" value="InterPro"/>
</dbReference>
<accession>A0AAP0HZL8</accession>
<dbReference type="GO" id="GO:0000785">
    <property type="term" value="C:chromatin"/>
    <property type="evidence" value="ECO:0007669"/>
    <property type="project" value="TreeGrafter"/>
</dbReference>
<keyword evidence="5" id="KW-0863">Zinc-finger</keyword>
<evidence type="ECO:0000256" key="4">
    <source>
        <dbReference type="ARBA" id="ARBA00023242"/>
    </source>
</evidence>
<keyword evidence="11" id="KW-1185">Reference proteome</keyword>
<comment type="caution">
    <text evidence="6">Lacks conserved residue(s) required for the propagation of feature annotation.</text>
</comment>
<dbReference type="InterPro" id="IPR014977">
    <property type="entry name" value="WRC_dom"/>
</dbReference>
<sequence length="319" mass="36535">MDDPAQARRCKRIASASWRCSEMAVPGEFYCEKHWSYYQQRSAKRKGQRLQRRRSGEEIIGDAIGSDERRTRSRLSTESKGLEVEEEIGGGDCDEQAGSDEEHASSFGSLKKCMRRCGEIRKSSSIHDSTVELGLVEVDSEKCEANFGEEGERISGGTEVKSVNEEAKNSNKNTENGSLLWCHQCLNAKSEVVCCSNCNRKRYCHYCIGKWYPGSTTMEIKEACPFCRRNCNCKACLRRDWVVANRRQAGGYVKLQRLLYLLYRVLPLLRQTHCVEKMEVEFETKLRGLPVAETDIMKSELDEDDRLYWYSLTPPNGWN</sequence>
<dbReference type="InterPro" id="IPR045109">
    <property type="entry name" value="LSDs-like"/>
</dbReference>
<evidence type="ECO:0000313" key="11">
    <source>
        <dbReference type="Proteomes" id="UP001417504"/>
    </source>
</evidence>
<organism evidence="10 11">
    <name type="scientific">Stephania japonica</name>
    <dbReference type="NCBI Taxonomy" id="461633"/>
    <lineage>
        <taxon>Eukaryota</taxon>
        <taxon>Viridiplantae</taxon>
        <taxon>Streptophyta</taxon>
        <taxon>Embryophyta</taxon>
        <taxon>Tracheophyta</taxon>
        <taxon>Spermatophyta</taxon>
        <taxon>Magnoliopsida</taxon>
        <taxon>Ranunculales</taxon>
        <taxon>Menispermaceae</taxon>
        <taxon>Menispermoideae</taxon>
        <taxon>Cissampelideae</taxon>
        <taxon>Stephania</taxon>
    </lineage>
</organism>
<name>A0AAP0HZL8_9MAGN</name>
<keyword evidence="4" id="KW-0539">Nucleus</keyword>
<evidence type="ECO:0000256" key="5">
    <source>
        <dbReference type="PROSITE-ProRule" id="PRU00175"/>
    </source>
</evidence>
<evidence type="ECO:0000256" key="7">
    <source>
        <dbReference type="SAM" id="MobiDB-lite"/>
    </source>
</evidence>
<dbReference type="GO" id="GO:0008270">
    <property type="term" value="F:zinc ion binding"/>
    <property type="evidence" value="ECO:0007669"/>
    <property type="project" value="UniProtKB-KW"/>
</dbReference>
<comment type="caution">
    <text evidence="10">The sequence shown here is derived from an EMBL/GenBank/DDBJ whole genome shotgun (WGS) entry which is preliminary data.</text>
</comment>
<evidence type="ECO:0000256" key="2">
    <source>
        <dbReference type="ARBA" id="ARBA00006801"/>
    </source>
</evidence>
<proteinExistence type="inferred from homology"/>
<reference evidence="10 11" key="1">
    <citation type="submission" date="2024-01" db="EMBL/GenBank/DDBJ databases">
        <title>Genome assemblies of Stephania.</title>
        <authorList>
            <person name="Yang L."/>
        </authorList>
    </citation>
    <scope>NUCLEOTIDE SEQUENCE [LARGE SCALE GENOMIC DNA]</scope>
    <source>
        <strain evidence="10">QJT</strain>
        <tissue evidence="10">Leaf</tissue>
    </source>
</reference>
<dbReference type="GO" id="GO:0000118">
    <property type="term" value="C:histone deacetylase complex"/>
    <property type="evidence" value="ECO:0007669"/>
    <property type="project" value="TreeGrafter"/>
</dbReference>